<dbReference type="EMBL" id="ADMH02001622">
    <property type="protein sequence ID" value="ETN61752.1"/>
    <property type="molecule type" value="Genomic_DNA"/>
</dbReference>
<dbReference type="PANTHER" id="PTHR23301">
    <property type="entry name" value="CHITIN BINDING PERITROPHIN-A"/>
    <property type="match status" value="1"/>
</dbReference>
<organism evidence="8">
    <name type="scientific">Anopheles darlingi</name>
    <name type="common">Mosquito</name>
    <dbReference type="NCBI Taxonomy" id="43151"/>
    <lineage>
        <taxon>Eukaryota</taxon>
        <taxon>Metazoa</taxon>
        <taxon>Ecdysozoa</taxon>
        <taxon>Arthropoda</taxon>
        <taxon>Hexapoda</taxon>
        <taxon>Insecta</taxon>
        <taxon>Pterygota</taxon>
        <taxon>Neoptera</taxon>
        <taxon>Endopterygota</taxon>
        <taxon>Diptera</taxon>
        <taxon>Nematocera</taxon>
        <taxon>Culicoidea</taxon>
        <taxon>Culicidae</taxon>
        <taxon>Anophelinae</taxon>
        <taxon>Anopheles</taxon>
    </lineage>
</organism>
<dbReference type="VEuPathDB" id="VectorBase:ADAC006587"/>
<dbReference type="Proteomes" id="UP000000673">
    <property type="component" value="Unassembled WGS sequence"/>
</dbReference>
<dbReference type="PROSITE" id="PS50940">
    <property type="entry name" value="CHIT_BIND_II"/>
    <property type="match status" value="3"/>
</dbReference>
<keyword evidence="3" id="KW-0677">Repeat</keyword>
<dbReference type="PANTHER" id="PTHR23301:SF0">
    <property type="entry name" value="CHITIN-BINDING TYPE-2 DOMAIN-CONTAINING PROTEIN-RELATED"/>
    <property type="match status" value="1"/>
</dbReference>
<dbReference type="InterPro" id="IPR002557">
    <property type="entry name" value="Chitin-bd_dom"/>
</dbReference>
<keyword evidence="1" id="KW-0147">Chitin-binding</keyword>
<gene>
    <name evidence="8" type="ORF">AND_006587</name>
</gene>
<name>W5JBB2_ANODA</name>
<feature type="domain" description="Chitin-binding type-2" evidence="7">
    <location>
        <begin position="88"/>
        <end position="141"/>
    </location>
</feature>
<dbReference type="STRING" id="43151.W5JBB2"/>
<dbReference type="InterPro" id="IPR051940">
    <property type="entry name" value="Chitin_bind-dev_reg"/>
</dbReference>
<evidence type="ECO:0000259" key="7">
    <source>
        <dbReference type="PROSITE" id="PS50940"/>
    </source>
</evidence>
<evidence type="ECO:0000256" key="1">
    <source>
        <dbReference type="ARBA" id="ARBA00022669"/>
    </source>
</evidence>
<dbReference type="AlphaFoldDB" id="W5JBB2"/>
<dbReference type="Pfam" id="PF01607">
    <property type="entry name" value="CBM_14"/>
    <property type="match status" value="3"/>
</dbReference>
<evidence type="ECO:0000313" key="10">
    <source>
        <dbReference type="Proteomes" id="UP000000673"/>
    </source>
</evidence>
<dbReference type="VEuPathDB" id="VectorBase:ADAR2_002439"/>
<evidence type="ECO:0000256" key="5">
    <source>
        <dbReference type="ARBA" id="ARBA00023180"/>
    </source>
</evidence>
<feature type="signal peptide" evidence="6">
    <location>
        <begin position="1"/>
        <end position="25"/>
    </location>
</feature>
<dbReference type="HOGENOM" id="CLU_062693_1_1_1"/>
<evidence type="ECO:0000256" key="4">
    <source>
        <dbReference type="ARBA" id="ARBA00023157"/>
    </source>
</evidence>
<feature type="domain" description="Chitin-binding type-2" evidence="7">
    <location>
        <begin position="143"/>
        <end position="193"/>
    </location>
</feature>
<dbReference type="GO" id="GO:0005576">
    <property type="term" value="C:extracellular region"/>
    <property type="evidence" value="ECO:0007669"/>
    <property type="project" value="InterPro"/>
</dbReference>
<reference evidence="9" key="4">
    <citation type="submission" date="2015-06" db="UniProtKB">
        <authorList>
            <consortium name="EnsemblMetazoa"/>
        </authorList>
    </citation>
    <scope>IDENTIFICATION</scope>
</reference>
<accession>W5JBB2</accession>
<evidence type="ECO:0000256" key="6">
    <source>
        <dbReference type="SAM" id="SignalP"/>
    </source>
</evidence>
<dbReference type="Gene3D" id="2.170.140.10">
    <property type="entry name" value="Chitin binding domain"/>
    <property type="match status" value="3"/>
</dbReference>
<dbReference type="EnsemblMetazoa" id="ADAC006587-RA">
    <property type="protein sequence ID" value="ADAC006587-PA"/>
    <property type="gene ID" value="ADAC006587"/>
</dbReference>
<evidence type="ECO:0000313" key="9">
    <source>
        <dbReference type="EnsemblMetazoa" id="ADAC006587-PA"/>
    </source>
</evidence>
<proteinExistence type="predicted"/>
<dbReference type="eggNOG" id="ENOG502T5EE">
    <property type="taxonomic scope" value="Eukaryota"/>
</dbReference>
<evidence type="ECO:0000256" key="2">
    <source>
        <dbReference type="ARBA" id="ARBA00022729"/>
    </source>
</evidence>
<protein>
    <recommendedName>
        <fullName evidence="7">Chitin-binding type-2 domain-containing protein</fullName>
    </recommendedName>
</protein>
<reference evidence="8" key="3">
    <citation type="journal article" date="2013" name="Nucleic Acids Res.">
        <title>The genome of Anopheles darlingi, the main neotropical malaria vector.</title>
        <authorList>
            <person name="Marinotti O."/>
            <person name="Cerqueira G.C."/>
            <person name="de Almeida L.G."/>
            <person name="Ferro M.I."/>
            <person name="Loreto E.L."/>
            <person name="Zaha A."/>
            <person name="Teixeira S.M."/>
            <person name="Wespiser A.R."/>
            <person name="Almeida E Silva A."/>
            <person name="Schlindwein A.D."/>
            <person name="Pacheco A.C."/>
            <person name="Silva A.L."/>
            <person name="Graveley B.R."/>
            <person name="Walenz B.P."/>
            <person name="Lima Bde A."/>
            <person name="Ribeiro C.A."/>
            <person name="Nunes-Silva C.G."/>
            <person name="de Carvalho C.R."/>
            <person name="Soares C.M."/>
            <person name="de Menezes C.B."/>
            <person name="Matiolli C."/>
            <person name="Caffrey D."/>
            <person name="Araujo D.A."/>
            <person name="de Oliveira D.M."/>
            <person name="Golenbock D."/>
            <person name="Grisard E.C."/>
            <person name="Fantinatti-Garboggini F."/>
            <person name="de Carvalho F.M."/>
            <person name="Barcellos F.G."/>
            <person name="Prosdocimi F."/>
            <person name="May G."/>
            <person name="Azevedo Junior G.M."/>
            <person name="Guimaraes G.M."/>
            <person name="Goldman G.H."/>
            <person name="Padilha I.Q."/>
            <person name="Batista Jda S."/>
            <person name="Ferro J.A."/>
            <person name="Ribeiro J.M."/>
            <person name="Fietto J.L."/>
            <person name="Dabbas K.M."/>
            <person name="Cerdeira L."/>
            <person name="Agnez-Lima L.F."/>
            <person name="Brocchi M."/>
            <person name="de Carvalho M.O."/>
            <person name="Teixeira Mde M."/>
            <person name="Diniz Maia Mde M."/>
            <person name="Goldman M.H."/>
            <person name="Cruz Schneider M.P."/>
            <person name="Felipe M.S."/>
            <person name="Hungria M."/>
            <person name="Nicolas M.F."/>
            <person name="Pereira M."/>
            <person name="Montes M.A."/>
            <person name="Cantao M.E."/>
            <person name="Vincentz M."/>
            <person name="Rafael M.S."/>
            <person name="Silverman N."/>
            <person name="Stoco P.H."/>
            <person name="Souza R.C."/>
            <person name="Vicentini R."/>
            <person name="Gazzinelli R.T."/>
            <person name="Neves Rde O."/>
            <person name="Silva R."/>
            <person name="Astolfi-Filho S."/>
            <person name="Maciel T.E."/>
            <person name="Urmenyi T.P."/>
            <person name="Tadei W.P."/>
            <person name="Camargo E.P."/>
            <person name="de Vasconcelos A.T."/>
        </authorList>
    </citation>
    <scope>NUCLEOTIDE SEQUENCE</scope>
</reference>
<keyword evidence="4" id="KW-1015">Disulfide bond</keyword>
<feature type="domain" description="Chitin-binding type-2" evidence="7">
    <location>
        <begin position="29"/>
        <end position="86"/>
    </location>
</feature>
<keyword evidence="5" id="KW-0325">Glycoprotein</keyword>
<dbReference type="InterPro" id="IPR036508">
    <property type="entry name" value="Chitin-bd_dom_sf"/>
</dbReference>
<reference evidence="8" key="2">
    <citation type="submission" date="2010-05" db="EMBL/GenBank/DDBJ databases">
        <authorList>
            <person name="Almeida L.G."/>
            <person name="Nicolas M.F."/>
            <person name="Souza R.C."/>
            <person name="Vasconcelos A.T.R."/>
        </authorList>
    </citation>
    <scope>NUCLEOTIDE SEQUENCE</scope>
</reference>
<dbReference type="SUPFAM" id="SSF57625">
    <property type="entry name" value="Invertebrate chitin-binding proteins"/>
    <property type="match status" value="3"/>
</dbReference>
<reference evidence="8 10" key="1">
    <citation type="journal article" date="2010" name="BMC Genomics">
        <title>Combination of measures distinguishes pre-miRNAs from other stem-loops in the genome of the newly sequenced Anopheles darlingi.</title>
        <authorList>
            <person name="Mendes N.D."/>
            <person name="Freitas A.T."/>
            <person name="Vasconcelos A.T."/>
            <person name="Sagot M.F."/>
        </authorList>
    </citation>
    <scope>NUCLEOTIDE SEQUENCE</scope>
</reference>
<evidence type="ECO:0000313" key="8">
    <source>
        <dbReference type="EMBL" id="ETN61752.1"/>
    </source>
</evidence>
<dbReference type="OMA" id="CVVNPCT"/>
<keyword evidence="2 6" id="KW-0732">Signal</keyword>
<feature type="chain" id="PRO_5010155138" description="Chitin-binding type-2 domain-containing protein" evidence="6">
    <location>
        <begin position="26"/>
        <end position="210"/>
    </location>
</feature>
<evidence type="ECO:0000256" key="3">
    <source>
        <dbReference type="ARBA" id="ARBA00022737"/>
    </source>
</evidence>
<dbReference type="GO" id="GO:0008061">
    <property type="term" value="F:chitin binding"/>
    <property type="evidence" value="ECO:0007669"/>
    <property type="project" value="UniProtKB-KW"/>
</dbReference>
<keyword evidence="10" id="KW-1185">Reference proteome</keyword>
<sequence>MIGNKSTLQLIGLVVLVAVIDCTAAQLNPDPCAGTTTQSFLPHPTNCTLYISCYEGVGYEVSCPPGYFFNVTATQCDVKEGEGCPASCPPDGIAFLPDPAGRCEFYVICIGGVEIPDQACAEGLYFDVTLEECNFPNATNCINNPCSTDPAEPQPEYHPSDTDCTHYILCLAGEPIERTCPPNLHFDPVELKCVVGPCPDPNAPVDPPPI</sequence>
<dbReference type="SMART" id="SM00494">
    <property type="entry name" value="ChtBD2"/>
    <property type="match status" value="3"/>
</dbReference>